<keyword evidence="1" id="KW-0479">Metal-binding</keyword>
<dbReference type="GO" id="GO:0019556">
    <property type="term" value="P:L-histidine catabolic process to glutamate and formamide"/>
    <property type="evidence" value="ECO:0007669"/>
    <property type="project" value="InterPro"/>
</dbReference>
<organism evidence="4 5">
    <name type="scientific">Thermoactinomyces mirandus</name>
    <dbReference type="NCBI Taxonomy" id="2756294"/>
    <lineage>
        <taxon>Bacteria</taxon>
        <taxon>Bacillati</taxon>
        <taxon>Bacillota</taxon>
        <taxon>Bacilli</taxon>
        <taxon>Bacillales</taxon>
        <taxon>Thermoactinomycetaceae</taxon>
        <taxon>Thermoactinomyces</taxon>
    </lineage>
</organism>
<dbReference type="EMBL" id="JACEOL010000027">
    <property type="protein sequence ID" value="MBA4602265.1"/>
    <property type="molecule type" value="Genomic_DNA"/>
</dbReference>
<dbReference type="GO" id="GO:0046872">
    <property type="term" value="F:metal ion binding"/>
    <property type="evidence" value="ECO:0007669"/>
    <property type="project" value="UniProtKB-KW"/>
</dbReference>
<dbReference type="Proteomes" id="UP000538292">
    <property type="component" value="Unassembled WGS sequence"/>
</dbReference>
<evidence type="ECO:0000259" key="3">
    <source>
        <dbReference type="Pfam" id="PF01979"/>
    </source>
</evidence>
<dbReference type="InterPro" id="IPR011059">
    <property type="entry name" value="Metal-dep_hydrolase_composite"/>
</dbReference>
<protein>
    <submittedName>
        <fullName evidence="4">Amidohydrolase family protein</fullName>
    </submittedName>
</protein>
<dbReference type="Gene3D" id="2.30.40.10">
    <property type="entry name" value="Urease, subunit C, domain 1"/>
    <property type="match status" value="1"/>
</dbReference>
<name>A0A7W1XSB4_9BACL</name>
<keyword evidence="5" id="KW-1185">Reference proteome</keyword>
<evidence type="ECO:0000256" key="2">
    <source>
        <dbReference type="ARBA" id="ARBA00022801"/>
    </source>
</evidence>
<dbReference type="PANTHER" id="PTHR42752">
    <property type="entry name" value="IMIDAZOLONEPROPIONASE"/>
    <property type="match status" value="1"/>
</dbReference>
<dbReference type="GO" id="GO:0005737">
    <property type="term" value="C:cytoplasm"/>
    <property type="evidence" value="ECO:0007669"/>
    <property type="project" value="InterPro"/>
</dbReference>
<evidence type="ECO:0000313" key="5">
    <source>
        <dbReference type="Proteomes" id="UP000538292"/>
    </source>
</evidence>
<dbReference type="InterPro" id="IPR005920">
    <property type="entry name" value="HutI"/>
</dbReference>
<gene>
    <name evidence="4" type="ORF">H2C83_08030</name>
</gene>
<evidence type="ECO:0000313" key="4">
    <source>
        <dbReference type="EMBL" id="MBA4602265.1"/>
    </source>
</evidence>
<dbReference type="Pfam" id="PF01979">
    <property type="entry name" value="Amidohydro_1"/>
    <property type="match status" value="1"/>
</dbReference>
<sequence>MEMDKWIIENASQLLTLEGASNWPVTINAAHAIARAHEIGSLEAGIQADLVVMNAPNVSYLQYHYRVNPVERVMRKGNRVDRGEK</sequence>
<dbReference type="PANTHER" id="PTHR42752:SF1">
    <property type="entry name" value="IMIDAZOLONEPROPIONASE-RELATED"/>
    <property type="match status" value="1"/>
</dbReference>
<keyword evidence="2 4" id="KW-0378">Hydrolase</keyword>
<accession>A0A7W1XSB4</accession>
<dbReference type="InterPro" id="IPR006680">
    <property type="entry name" value="Amidohydro-rel"/>
</dbReference>
<comment type="caution">
    <text evidence="4">The sequence shown here is derived from an EMBL/GenBank/DDBJ whole genome shotgun (WGS) entry which is preliminary data.</text>
</comment>
<dbReference type="SUPFAM" id="SSF51338">
    <property type="entry name" value="Composite domain of metallo-dependent hydrolases"/>
    <property type="match status" value="1"/>
</dbReference>
<dbReference type="AlphaFoldDB" id="A0A7W1XSB4"/>
<dbReference type="GO" id="GO:0050480">
    <property type="term" value="F:imidazolonepropionase activity"/>
    <property type="evidence" value="ECO:0007669"/>
    <property type="project" value="TreeGrafter"/>
</dbReference>
<evidence type="ECO:0000256" key="1">
    <source>
        <dbReference type="ARBA" id="ARBA00022723"/>
    </source>
</evidence>
<reference evidence="4 5" key="1">
    <citation type="submission" date="2020-07" db="EMBL/GenBank/DDBJ databases">
        <title>Thermoactinomyces phylogeny.</title>
        <authorList>
            <person name="Dunlap C."/>
        </authorList>
    </citation>
    <scope>NUCLEOTIDE SEQUENCE [LARGE SCALE GENOMIC DNA]</scope>
    <source>
        <strain evidence="4 5">AMNI-1</strain>
    </source>
</reference>
<feature type="domain" description="Amidohydrolase-related" evidence="3">
    <location>
        <begin position="25"/>
        <end position="80"/>
    </location>
</feature>
<proteinExistence type="predicted"/>